<protein>
    <submittedName>
        <fullName evidence="1">Uncharacterized protein</fullName>
    </submittedName>
</protein>
<sequence length="208" mass="23472">MAAKTSSPGKKAAELKEKFAPGWCTAHTPLGWKTNAIPHHEGVVDRTAIPGFWRGVEEVLAFPSLTAKAEHTANTIHSVIIRSGLSPIEFERWASTKARIRDQGWKCAFGLQQSLVCDLLHLACRHICWKTVPAGNVFRPSSQHETSPVPDIACLCPFREFWPYVEQDQYRTANEESFKEDWGGRHLKLCRLPTKGTHPRDDDRECVE</sequence>
<dbReference type="Proteomes" id="UP000770661">
    <property type="component" value="Unassembled WGS sequence"/>
</dbReference>
<dbReference type="OrthoDB" id="6589276at2759"/>
<comment type="caution">
    <text evidence="1">The sequence shown here is derived from an EMBL/GenBank/DDBJ whole genome shotgun (WGS) entry which is preliminary data.</text>
</comment>
<evidence type="ECO:0000313" key="1">
    <source>
        <dbReference type="EMBL" id="KAG0723694.1"/>
    </source>
</evidence>
<gene>
    <name evidence="1" type="ORF">GWK47_042170</name>
</gene>
<accession>A0A8J5CWH4</accession>
<organism evidence="1 2">
    <name type="scientific">Chionoecetes opilio</name>
    <name type="common">Atlantic snow crab</name>
    <name type="synonym">Cancer opilio</name>
    <dbReference type="NCBI Taxonomy" id="41210"/>
    <lineage>
        <taxon>Eukaryota</taxon>
        <taxon>Metazoa</taxon>
        <taxon>Ecdysozoa</taxon>
        <taxon>Arthropoda</taxon>
        <taxon>Crustacea</taxon>
        <taxon>Multicrustacea</taxon>
        <taxon>Malacostraca</taxon>
        <taxon>Eumalacostraca</taxon>
        <taxon>Eucarida</taxon>
        <taxon>Decapoda</taxon>
        <taxon>Pleocyemata</taxon>
        <taxon>Brachyura</taxon>
        <taxon>Eubrachyura</taxon>
        <taxon>Majoidea</taxon>
        <taxon>Majidae</taxon>
        <taxon>Chionoecetes</taxon>
    </lineage>
</organism>
<keyword evidence="2" id="KW-1185">Reference proteome</keyword>
<evidence type="ECO:0000313" key="2">
    <source>
        <dbReference type="Proteomes" id="UP000770661"/>
    </source>
</evidence>
<dbReference type="EMBL" id="JACEEZ010007868">
    <property type="protein sequence ID" value="KAG0723694.1"/>
    <property type="molecule type" value="Genomic_DNA"/>
</dbReference>
<proteinExistence type="predicted"/>
<name>A0A8J5CWH4_CHIOP</name>
<dbReference type="AlphaFoldDB" id="A0A8J5CWH4"/>
<reference evidence="1" key="1">
    <citation type="submission" date="2020-07" db="EMBL/GenBank/DDBJ databases">
        <title>The High-quality genome of the commercially important snow crab, Chionoecetes opilio.</title>
        <authorList>
            <person name="Jeong J.-H."/>
            <person name="Ryu S."/>
        </authorList>
    </citation>
    <scope>NUCLEOTIDE SEQUENCE</scope>
    <source>
        <strain evidence="1">MADBK_172401_WGS</strain>
        <tissue evidence="1">Digestive gland</tissue>
    </source>
</reference>